<proteinExistence type="predicted"/>
<dbReference type="EMBL" id="JBHSWD010000001">
    <property type="protein sequence ID" value="MFC6591436.1"/>
    <property type="molecule type" value="Genomic_DNA"/>
</dbReference>
<evidence type="ECO:0000313" key="2">
    <source>
        <dbReference type="EMBL" id="MFC6591436.1"/>
    </source>
</evidence>
<name>A0ABW1YAU1_9DEIO</name>
<gene>
    <name evidence="2" type="ORF">ACFP81_05030</name>
</gene>
<feature type="region of interest" description="Disordered" evidence="1">
    <location>
        <begin position="52"/>
        <end position="74"/>
    </location>
</feature>
<dbReference type="RefSeq" id="WP_380082441.1">
    <property type="nucleotide sequence ID" value="NZ_JBHSWD010000001.1"/>
</dbReference>
<protein>
    <submittedName>
        <fullName evidence="2">Uncharacterized protein</fullName>
    </submittedName>
</protein>
<comment type="caution">
    <text evidence="2">The sequence shown here is derived from an EMBL/GenBank/DDBJ whole genome shotgun (WGS) entry which is preliminary data.</text>
</comment>
<dbReference type="Proteomes" id="UP001596297">
    <property type="component" value="Unassembled WGS sequence"/>
</dbReference>
<sequence length="74" mass="8482">MTSREEVKAKIDALSDTELQEVAELLEAREARHRAETEELARLLDILAEPMPDGEKHDLLTDLERRPWRTGEAS</sequence>
<keyword evidence="3" id="KW-1185">Reference proteome</keyword>
<feature type="compositionally biased region" description="Basic and acidic residues" evidence="1">
    <location>
        <begin position="53"/>
        <end position="74"/>
    </location>
</feature>
<evidence type="ECO:0000256" key="1">
    <source>
        <dbReference type="SAM" id="MobiDB-lite"/>
    </source>
</evidence>
<reference evidence="3" key="1">
    <citation type="journal article" date="2019" name="Int. J. Syst. Evol. Microbiol.">
        <title>The Global Catalogue of Microorganisms (GCM) 10K type strain sequencing project: providing services to taxonomists for standard genome sequencing and annotation.</title>
        <authorList>
            <consortium name="The Broad Institute Genomics Platform"/>
            <consortium name="The Broad Institute Genome Sequencing Center for Infectious Disease"/>
            <person name="Wu L."/>
            <person name="Ma J."/>
        </authorList>
    </citation>
    <scope>NUCLEOTIDE SEQUENCE [LARGE SCALE GENOMIC DNA]</scope>
    <source>
        <strain evidence="3">CGMCC 1.15772</strain>
    </source>
</reference>
<accession>A0ABW1YAU1</accession>
<organism evidence="2 3">
    <name type="scientific">Deinococcus lacus</name>
    <dbReference type="NCBI Taxonomy" id="392561"/>
    <lineage>
        <taxon>Bacteria</taxon>
        <taxon>Thermotogati</taxon>
        <taxon>Deinococcota</taxon>
        <taxon>Deinococci</taxon>
        <taxon>Deinococcales</taxon>
        <taxon>Deinococcaceae</taxon>
        <taxon>Deinococcus</taxon>
    </lineage>
</organism>
<evidence type="ECO:0000313" key="3">
    <source>
        <dbReference type="Proteomes" id="UP001596297"/>
    </source>
</evidence>